<dbReference type="EMBL" id="LWCI01000033">
    <property type="protein sequence ID" value="KZS67176.1"/>
    <property type="molecule type" value="Genomic_DNA"/>
</dbReference>
<dbReference type="PANTHER" id="PTHR30461">
    <property type="entry name" value="DNA-INVERTASE FROM LAMBDOID PROPHAGE"/>
    <property type="match status" value="1"/>
</dbReference>
<dbReference type="PROSITE" id="PS51737">
    <property type="entry name" value="RECOMBINASE_DNA_BIND"/>
    <property type="match status" value="1"/>
</dbReference>
<dbReference type="PANTHER" id="PTHR30461:SF23">
    <property type="entry name" value="DNA RECOMBINASE-RELATED"/>
    <property type="match status" value="1"/>
</dbReference>
<protein>
    <recommendedName>
        <fullName evidence="2">Recombinase domain-containing protein</fullName>
    </recommendedName>
</protein>
<feature type="region of interest" description="Disordered" evidence="1">
    <location>
        <begin position="1"/>
        <end position="23"/>
    </location>
</feature>
<evidence type="ECO:0000313" key="3">
    <source>
        <dbReference type="EMBL" id="KZS67176.1"/>
    </source>
</evidence>
<keyword evidence="4" id="KW-1185">Reference proteome</keyword>
<dbReference type="GO" id="GO:0000150">
    <property type="term" value="F:DNA strand exchange activity"/>
    <property type="evidence" value="ECO:0007669"/>
    <property type="project" value="InterPro"/>
</dbReference>
<organism evidence="3 4">
    <name type="scientific">Mycobacterium ostraviense</name>
    <dbReference type="NCBI Taxonomy" id="2738409"/>
    <lineage>
        <taxon>Bacteria</taxon>
        <taxon>Bacillati</taxon>
        <taxon>Actinomycetota</taxon>
        <taxon>Actinomycetes</taxon>
        <taxon>Mycobacteriales</taxon>
        <taxon>Mycobacteriaceae</taxon>
        <taxon>Mycobacterium</taxon>
    </lineage>
</organism>
<dbReference type="GO" id="GO:0003677">
    <property type="term" value="F:DNA binding"/>
    <property type="evidence" value="ECO:0007669"/>
    <property type="project" value="InterPro"/>
</dbReference>
<dbReference type="AlphaFoldDB" id="A0A162FQI8"/>
<evidence type="ECO:0000313" key="4">
    <source>
        <dbReference type="Proteomes" id="UP000077342"/>
    </source>
</evidence>
<dbReference type="InterPro" id="IPR050639">
    <property type="entry name" value="SSR_resolvase"/>
</dbReference>
<dbReference type="Pfam" id="PF07508">
    <property type="entry name" value="Recombinase"/>
    <property type="match status" value="1"/>
</dbReference>
<evidence type="ECO:0000259" key="2">
    <source>
        <dbReference type="PROSITE" id="PS51737"/>
    </source>
</evidence>
<feature type="domain" description="Recombinase" evidence="2">
    <location>
        <begin position="27"/>
        <end position="140"/>
    </location>
</feature>
<proteinExistence type="predicted"/>
<accession>A0A162FQI8</accession>
<evidence type="ECO:0000256" key="1">
    <source>
        <dbReference type="SAM" id="MobiDB-lite"/>
    </source>
</evidence>
<sequence length="195" mass="22308">MARAEVERKSARHKRALQQHAQAGKIPHGPRLFGYTATGHVDPKESVIVADIFERFYASESLRSVKQMLTETVPSRNGRPWNTRTVRDMLTNPRYAGWAVYQGEIATDTDGNLVRGQWSPLIGEDTFDVFQARLSDPSRKSSRVGHRSPLHWLGAVFVRQLRRSGPDGQRRQVLLRWPSHPRAPPRRCVRARPDR</sequence>
<dbReference type="Gene3D" id="3.90.1750.20">
    <property type="entry name" value="Putative Large Serine Recombinase, Chain B, Domain 2"/>
    <property type="match status" value="1"/>
</dbReference>
<name>A0A162FQI8_9MYCO</name>
<dbReference type="Proteomes" id="UP000077342">
    <property type="component" value="Unassembled WGS sequence"/>
</dbReference>
<reference evidence="4" key="1">
    <citation type="submission" date="2016-04" db="EMBL/GenBank/DDBJ databases">
        <authorList>
            <person name="Strapagiel D."/>
            <person name="Borowka P."/>
            <person name="Marciniak B."/>
            <person name="Bakula Z."/>
            <person name="Van Ingen J."/>
            <person name="Safianowska A."/>
            <person name="Dziadek J."/>
            <person name="Jagielski T."/>
        </authorList>
    </citation>
    <scope>NUCLEOTIDE SEQUENCE [LARGE SCALE GENOMIC DNA]</scope>
    <source>
        <strain evidence="4">1010001458</strain>
    </source>
</reference>
<dbReference type="InterPro" id="IPR038109">
    <property type="entry name" value="DNA_bind_recomb_sf"/>
</dbReference>
<comment type="caution">
    <text evidence="3">The sequence shown here is derived from an EMBL/GenBank/DDBJ whole genome shotgun (WGS) entry which is preliminary data.</text>
</comment>
<dbReference type="InterPro" id="IPR011109">
    <property type="entry name" value="DNA_bind_recombinase_dom"/>
</dbReference>
<dbReference type="RefSeq" id="WP_075509376.1">
    <property type="nucleotide sequence ID" value="NZ_CP089224.1"/>
</dbReference>
<gene>
    <name evidence="3" type="ORF">A4G28_20910</name>
</gene>